<gene>
    <name evidence="7" type="ORF">ACFSJH_13910</name>
</gene>
<keyword evidence="3 6" id="KW-0812">Transmembrane</keyword>
<feature type="transmembrane region" description="Helical" evidence="6">
    <location>
        <begin position="41"/>
        <end position="63"/>
    </location>
</feature>
<keyword evidence="7" id="KW-0966">Cell projection</keyword>
<name>A0ABW4YMU1_9BACL</name>
<dbReference type="InterPro" id="IPR022781">
    <property type="entry name" value="Flagellar_biosynth_FliO"/>
</dbReference>
<accession>A0ABW4YMU1</accession>
<dbReference type="RefSeq" id="WP_377773378.1">
    <property type="nucleotide sequence ID" value="NZ_JBHUHO010000032.1"/>
</dbReference>
<sequence>MNMLYTSILKTGMPATESSGSLPNDVFPGSKLDNTNMLESLIWLIVALALVVVMIIILIRWLGRRNRPWGGRRQTIQTLGGTPLGQQSSLQVVELAGRLYVLGVHQNGVQLVDKIDNPELVAEILALFENQHEMGNFSTPINNLMKQWKKNRARGNPNEQTTANQLDNKQEVATFETLLQKQLTERKLRSEELKQLMNESKSNERLMDNEK</sequence>
<evidence type="ECO:0000313" key="7">
    <source>
        <dbReference type="EMBL" id="MFD2116818.1"/>
    </source>
</evidence>
<keyword evidence="4 6" id="KW-1133">Transmembrane helix</keyword>
<protein>
    <submittedName>
        <fullName evidence="7">Flagellar biosynthetic protein FliO</fullName>
    </submittedName>
</protein>
<organism evidence="7 8">
    <name type="scientific">Paenibacillus yanchengensis</name>
    <dbReference type="NCBI Taxonomy" id="2035833"/>
    <lineage>
        <taxon>Bacteria</taxon>
        <taxon>Bacillati</taxon>
        <taxon>Bacillota</taxon>
        <taxon>Bacilli</taxon>
        <taxon>Bacillales</taxon>
        <taxon>Paenibacillaceae</taxon>
        <taxon>Paenibacillus</taxon>
    </lineage>
</organism>
<evidence type="ECO:0000256" key="5">
    <source>
        <dbReference type="ARBA" id="ARBA00023136"/>
    </source>
</evidence>
<evidence type="ECO:0000256" key="2">
    <source>
        <dbReference type="ARBA" id="ARBA00022475"/>
    </source>
</evidence>
<evidence type="ECO:0000256" key="1">
    <source>
        <dbReference type="ARBA" id="ARBA00004236"/>
    </source>
</evidence>
<evidence type="ECO:0000313" key="8">
    <source>
        <dbReference type="Proteomes" id="UP001597362"/>
    </source>
</evidence>
<comment type="subcellular location">
    <subcellularLocation>
        <location evidence="1">Cell membrane</location>
    </subcellularLocation>
</comment>
<evidence type="ECO:0000256" key="6">
    <source>
        <dbReference type="SAM" id="Phobius"/>
    </source>
</evidence>
<keyword evidence="7" id="KW-0969">Cilium</keyword>
<keyword evidence="7" id="KW-0282">Flagellum</keyword>
<evidence type="ECO:0000256" key="3">
    <source>
        <dbReference type="ARBA" id="ARBA00022692"/>
    </source>
</evidence>
<keyword evidence="2" id="KW-1003">Cell membrane</keyword>
<dbReference type="Pfam" id="PF04347">
    <property type="entry name" value="FliO"/>
    <property type="match status" value="1"/>
</dbReference>
<dbReference type="Proteomes" id="UP001597362">
    <property type="component" value="Unassembled WGS sequence"/>
</dbReference>
<keyword evidence="8" id="KW-1185">Reference proteome</keyword>
<proteinExistence type="predicted"/>
<comment type="caution">
    <text evidence="7">The sequence shown here is derived from an EMBL/GenBank/DDBJ whole genome shotgun (WGS) entry which is preliminary data.</text>
</comment>
<keyword evidence="5 6" id="KW-0472">Membrane</keyword>
<reference evidence="8" key="1">
    <citation type="journal article" date="2019" name="Int. J. Syst. Evol. Microbiol.">
        <title>The Global Catalogue of Microorganisms (GCM) 10K type strain sequencing project: providing services to taxonomists for standard genome sequencing and annotation.</title>
        <authorList>
            <consortium name="The Broad Institute Genomics Platform"/>
            <consortium name="The Broad Institute Genome Sequencing Center for Infectious Disease"/>
            <person name="Wu L."/>
            <person name="Ma J."/>
        </authorList>
    </citation>
    <scope>NUCLEOTIDE SEQUENCE [LARGE SCALE GENOMIC DNA]</scope>
    <source>
        <strain evidence="8">GH52</strain>
    </source>
</reference>
<evidence type="ECO:0000256" key="4">
    <source>
        <dbReference type="ARBA" id="ARBA00022989"/>
    </source>
</evidence>
<dbReference type="EMBL" id="JBHUHO010000032">
    <property type="protein sequence ID" value="MFD2116818.1"/>
    <property type="molecule type" value="Genomic_DNA"/>
</dbReference>